<dbReference type="Ensembl" id="ENSCSAVT00000000108.1">
    <property type="protein sequence ID" value="ENSCSAVP00000000107.1"/>
    <property type="gene ID" value="ENSCSAVG00000000051.1"/>
</dbReference>
<dbReference type="GO" id="GO:0003254">
    <property type="term" value="P:regulation of membrane depolarization"/>
    <property type="evidence" value="ECO:0007669"/>
    <property type="project" value="TreeGrafter"/>
</dbReference>
<feature type="domain" description="Ion transport N-terminal" evidence="7">
    <location>
        <begin position="103"/>
        <end position="136"/>
    </location>
</feature>
<dbReference type="Pfam" id="PF08412">
    <property type="entry name" value="Ion_trans_N"/>
    <property type="match status" value="1"/>
</dbReference>
<dbReference type="GO" id="GO:0035725">
    <property type="term" value="P:sodium ion transmembrane transport"/>
    <property type="evidence" value="ECO:0007669"/>
    <property type="project" value="TreeGrafter"/>
</dbReference>
<feature type="compositionally biased region" description="Polar residues" evidence="5">
    <location>
        <begin position="11"/>
        <end position="21"/>
    </location>
</feature>
<dbReference type="PANTHER" id="PTHR45689:SF5">
    <property type="entry name" value="I[[H]] CHANNEL, ISOFORM E"/>
    <property type="match status" value="1"/>
</dbReference>
<dbReference type="Pfam" id="PF00520">
    <property type="entry name" value="Ion_trans"/>
    <property type="match status" value="1"/>
</dbReference>
<evidence type="ECO:0000256" key="4">
    <source>
        <dbReference type="ARBA" id="ARBA00023136"/>
    </source>
</evidence>
<dbReference type="InterPro" id="IPR013621">
    <property type="entry name" value="Ion_trans_N"/>
</dbReference>
<dbReference type="GO" id="GO:0098855">
    <property type="term" value="C:HCN channel complex"/>
    <property type="evidence" value="ECO:0007669"/>
    <property type="project" value="TreeGrafter"/>
</dbReference>
<dbReference type="Proteomes" id="UP000007875">
    <property type="component" value="Unassembled WGS sequence"/>
</dbReference>
<accession>H2Y459</accession>
<dbReference type="STRING" id="51511.ENSCSAVP00000000107"/>
<feature type="region of interest" description="Disordered" evidence="5">
    <location>
        <begin position="1"/>
        <end position="22"/>
    </location>
</feature>
<dbReference type="InterPro" id="IPR005821">
    <property type="entry name" value="Ion_trans_dom"/>
</dbReference>
<keyword evidence="9" id="KW-1185">Reference proteome</keyword>
<dbReference type="HOGENOM" id="CLU_1312627_0_0_1"/>
<sequence>MSAISWMNDVAPTSSDNGSLSSHEHMRRFSIAALMKLPRKSINSIKERLSKKKGHPSKRQSVSDTALLRTPNSRSSRTARMTSSLASTKSAVSVATRTIPFTKWSRKLYGSKKAIEDEHERIINAGSFVIHPFSNFRFTWDVLSAVLILLNIIIIPMDLAFSGDRQEVASMAFKLISDVWFLIDIILNFRTGISVIGTDTMLIELDPAKI</sequence>
<proteinExistence type="predicted"/>
<evidence type="ECO:0000259" key="7">
    <source>
        <dbReference type="Pfam" id="PF08412"/>
    </source>
</evidence>
<keyword evidence="4" id="KW-0472">Membrane</keyword>
<feature type="region of interest" description="Disordered" evidence="5">
    <location>
        <begin position="47"/>
        <end position="84"/>
    </location>
</feature>
<dbReference type="PANTHER" id="PTHR45689">
    <property type="entry name" value="I[[H]] CHANNEL, ISOFORM E"/>
    <property type="match status" value="1"/>
</dbReference>
<reference evidence="9" key="1">
    <citation type="submission" date="2003-08" db="EMBL/GenBank/DDBJ databases">
        <authorList>
            <person name="Birren B."/>
            <person name="Nusbaum C."/>
            <person name="Abebe A."/>
            <person name="Abouelleil A."/>
            <person name="Adekoya E."/>
            <person name="Ait-zahra M."/>
            <person name="Allen N."/>
            <person name="Allen T."/>
            <person name="An P."/>
            <person name="Anderson M."/>
            <person name="Anderson S."/>
            <person name="Arachchi H."/>
            <person name="Armbruster J."/>
            <person name="Bachantsang P."/>
            <person name="Baldwin J."/>
            <person name="Barry A."/>
            <person name="Bayul T."/>
            <person name="Blitshsteyn B."/>
            <person name="Bloom T."/>
            <person name="Blye J."/>
            <person name="Boguslavskiy L."/>
            <person name="Borowsky M."/>
            <person name="Boukhgalter B."/>
            <person name="Brunache A."/>
            <person name="Butler J."/>
            <person name="Calixte N."/>
            <person name="Calvo S."/>
            <person name="Camarata J."/>
            <person name="Campo K."/>
            <person name="Chang J."/>
            <person name="Cheshatsang Y."/>
            <person name="Citroen M."/>
            <person name="Collymore A."/>
            <person name="Considine T."/>
            <person name="Cook A."/>
            <person name="Cooke P."/>
            <person name="Corum B."/>
            <person name="Cuomo C."/>
            <person name="David R."/>
            <person name="Dawoe T."/>
            <person name="Degray S."/>
            <person name="Dodge S."/>
            <person name="Dooley K."/>
            <person name="Dorje P."/>
            <person name="Dorjee K."/>
            <person name="Dorris L."/>
            <person name="Duffey N."/>
            <person name="Dupes A."/>
            <person name="Elkins T."/>
            <person name="Engels R."/>
            <person name="Erickson J."/>
            <person name="Farina A."/>
            <person name="Faro S."/>
            <person name="Ferreira P."/>
            <person name="Fischer H."/>
            <person name="Fitzgerald M."/>
            <person name="Foley K."/>
            <person name="Gage D."/>
            <person name="Galagan J."/>
            <person name="Gearin G."/>
            <person name="Gnerre S."/>
            <person name="Gnirke A."/>
            <person name="Goyette A."/>
            <person name="Graham J."/>
            <person name="Grandbois E."/>
            <person name="Gyaltsen K."/>
            <person name="Hafez N."/>
            <person name="Hagopian D."/>
            <person name="Hagos B."/>
            <person name="Hall J."/>
            <person name="Hatcher B."/>
            <person name="Heller A."/>
            <person name="Higgins H."/>
            <person name="Honan T."/>
            <person name="Horn A."/>
            <person name="Houde N."/>
            <person name="Hughes L."/>
            <person name="Hulme W."/>
            <person name="Husby E."/>
            <person name="Iliev I."/>
            <person name="Jaffe D."/>
            <person name="Jones C."/>
            <person name="Kamal M."/>
            <person name="Kamat A."/>
            <person name="Kamvysselis M."/>
            <person name="Karlsson E."/>
            <person name="Kells C."/>
            <person name="Kieu A."/>
            <person name="Kisner P."/>
            <person name="Kodira C."/>
            <person name="Kulbokas E."/>
            <person name="Labutti K."/>
            <person name="Lama D."/>
            <person name="Landers T."/>
            <person name="Leger J."/>
            <person name="Levine S."/>
            <person name="Lewis D."/>
            <person name="Lewis T."/>
            <person name="Lindblad-toh K."/>
            <person name="Liu X."/>
            <person name="Lokyitsang T."/>
            <person name="Lokyitsang Y."/>
            <person name="Lucien O."/>
            <person name="Lui A."/>
            <person name="Ma L.J."/>
            <person name="Mabbitt R."/>
            <person name="Macdonald J."/>
            <person name="Maclean C."/>
            <person name="Major J."/>
            <person name="Manning J."/>
            <person name="Marabella R."/>
            <person name="Maru K."/>
            <person name="Matthews C."/>
            <person name="Mauceli E."/>
            <person name="Mccarthy M."/>
            <person name="Mcdonough S."/>
            <person name="Mcghee T."/>
            <person name="Meldrim J."/>
            <person name="Meneus L."/>
            <person name="Mesirov J."/>
            <person name="Mihalev A."/>
            <person name="Mihova T."/>
            <person name="Mikkelsen T."/>
            <person name="Mlenga V."/>
            <person name="Moru K."/>
            <person name="Mozes J."/>
            <person name="Mulrain L."/>
            <person name="Munson G."/>
            <person name="Naylor J."/>
            <person name="Newes C."/>
            <person name="Nguyen C."/>
            <person name="Nguyen N."/>
            <person name="Nguyen T."/>
            <person name="Nicol R."/>
            <person name="Nielsen C."/>
            <person name="Nizzari M."/>
            <person name="Norbu C."/>
            <person name="Norbu N."/>
            <person name="O'donnell P."/>
            <person name="Okoawo O."/>
            <person name="O'leary S."/>
            <person name="Omotosho B."/>
            <person name="O'neill K."/>
            <person name="Osman S."/>
            <person name="Parker S."/>
            <person name="Perrin D."/>
            <person name="Phunkhang P."/>
            <person name="Piqani B."/>
            <person name="Purcell S."/>
            <person name="Rachupka T."/>
            <person name="Ramasamy U."/>
            <person name="Rameau R."/>
            <person name="Ray V."/>
            <person name="Raymond C."/>
            <person name="Retta R."/>
            <person name="Richardson S."/>
            <person name="Rise C."/>
            <person name="Rodriguez J."/>
            <person name="Rogers J."/>
            <person name="Rogov P."/>
            <person name="Rutman M."/>
            <person name="Schupbach R."/>
            <person name="Seaman C."/>
            <person name="Settipalli S."/>
            <person name="Sharpe T."/>
            <person name="Sheridan J."/>
            <person name="Sherpa N."/>
            <person name="Shi J."/>
            <person name="Smirnov S."/>
            <person name="Smith C."/>
            <person name="Sougnez C."/>
            <person name="Spencer B."/>
            <person name="Stalker J."/>
            <person name="Stange-thomann N."/>
            <person name="Stavropoulos S."/>
            <person name="Stetson K."/>
            <person name="Stone C."/>
            <person name="Stone S."/>
            <person name="Stubbs M."/>
            <person name="Talamas J."/>
            <person name="Tchuinga P."/>
            <person name="Tenzing P."/>
            <person name="Tesfaye S."/>
            <person name="Theodore J."/>
            <person name="Thoulutsang Y."/>
            <person name="Topham K."/>
            <person name="Towey S."/>
            <person name="Tsamla T."/>
            <person name="Tsomo N."/>
            <person name="Vallee D."/>
            <person name="Vassiliev H."/>
            <person name="Venkataraman V."/>
            <person name="Vinson J."/>
            <person name="Vo A."/>
            <person name="Wade C."/>
            <person name="Wang S."/>
            <person name="Wangchuk T."/>
            <person name="Wangdi T."/>
            <person name="Whittaker C."/>
            <person name="Wilkinson J."/>
            <person name="Wu Y."/>
            <person name="Wyman D."/>
            <person name="Yadav S."/>
            <person name="Yang S."/>
            <person name="Yang X."/>
            <person name="Yeager S."/>
            <person name="Yee E."/>
            <person name="Young G."/>
            <person name="Zainoun J."/>
            <person name="Zembeck L."/>
            <person name="Zimmer A."/>
            <person name="Zody M."/>
            <person name="Lander E."/>
        </authorList>
    </citation>
    <scope>NUCLEOTIDE SEQUENCE [LARGE SCALE GENOMIC DNA]</scope>
</reference>
<dbReference type="GeneTree" id="ENSGT00940000167392"/>
<name>H2Y459_CIOSA</name>
<evidence type="ECO:0000256" key="3">
    <source>
        <dbReference type="ARBA" id="ARBA00022989"/>
    </source>
</evidence>
<dbReference type="SUPFAM" id="SSF81324">
    <property type="entry name" value="Voltage-gated potassium channels"/>
    <property type="match status" value="1"/>
</dbReference>
<feature type="domain" description="Ion transport" evidence="6">
    <location>
        <begin position="138"/>
        <end position="191"/>
    </location>
</feature>
<protein>
    <submittedName>
        <fullName evidence="8">Uncharacterized protein</fullName>
    </submittedName>
</protein>
<evidence type="ECO:0000313" key="8">
    <source>
        <dbReference type="Ensembl" id="ENSCSAVP00000000107.1"/>
    </source>
</evidence>
<feature type="compositionally biased region" description="Low complexity" evidence="5">
    <location>
        <begin position="73"/>
        <end position="84"/>
    </location>
</feature>
<reference evidence="8" key="2">
    <citation type="submission" date="2025-08" db="UniProtKB">
        <authorList>
            <consortium name="Ensembl"/>
        </authorList>
    </citation>
    <scope>IDENTIFICATION</scope>
</reference>
<evidence type="ECO:0000256" key="2">
    <source>
        <dbReference type="ARBA" id="ARBA00022692"/>
    </source>
</evidence>
<keyword evidence="2" id="KW-0812">Transmembrane</keyword>
<organism evidence="8 9">
    <name type="scientific">Ciona savignyi</name>
    <name type="common">Pacific transparent sea squirt</name>
    <dbReference type="NCBI Taxonomy" id="51511"/>
    <lineage>
        <taxon>Eukaryota</taxon>
        <taxon>Metazoa</taxon>
        <taxon>Chordata</taxon>
        <taxon>Tunicata</taxon>
        <taxon>Ascidiacea</taxon>
        <taxon>Phlebobranchia</taxon>
        <taxon>Cionidae</taxon>
        <taxon>Ciona</taxon>
    </lineage>
</organism>
<dbReference type="eggNOG" id="KOG0498">
    <property type="taxonomic scope" value="Eukaryota"/>
</dbReference>
<keyword evidence="3" id="KW-1133">Transmembrane helix</keyword>
<evidence type="ECO:0000259" key="6">
    <source>
        <dbReference type="Pfam" id="PF00520"/>
    </source>
</evidence>
<dbReference type="InParanoid" id="H2Y459"/>
<comment type="subcellular location">
    <subcellularLocation>
        <location evidence="1">Membrane</location>
        <topology evidence="1">Multi-pass membrane protein</topology>
    </subcellularLocation>
</comment>
<evidence type="ECO:0000313" key="9">
    <source>
        <dbReference type="Proteomes" id="UP000007875"/>
    </source>
</evidence>
<reference evidence="8" key="3">
    <citation type="submission" date="2025-09" db="UniProtKB">
        <authorList>
            <consortium name="Ensembl"/>
        </authorList>
    </citation>
    <scope>IDENTIFICATION</scope>
</reference>
<evidence type="ECO:0000256" key="1">
    <source>
        <dbReference type="ARBA" id="ARBA00004141"/>
    </source>
</evidence>
<evidence type="ECO:0000256" key="5">
    <source>
        <dbReference type="SAM" id="MobiDB-lite"/>
    </source>
</evidence>
<dbReference type="GO" id="GO:0005249">
    <property type="term" value="F:voltage-gated potassium channel activity"/>
    <property type="evidence" value="ECO:0007669"/>
    <property type="project" value="TreeGrafter"/>
</dbReference>
<dbReference type="AlphaFoldDB" id="H2Y459"/>
<dbReference type="InterPro" id="IPR051413">
    <property type="entry name" value="K/Na_HCN_channel"/>
</dbReference>
<feature type="compositionally biased region" description="Basic residues" evidence="5">
    <location>
        <begin position="49"/>
        <end position="58"/>
    </location>
</feature>